<organism evidence="4 5">
    <name type="scientific">Pelodiscus sinensis</name>
    <name type="common">Chinese softshell turtle</name>
    <name type="synonym">Trionyx sinensis</name>
    <dbReference type="NCBI Taxonomy" id="13735"/>
    <lineage>
        <taxon>Eukaryota</taxon>
        <taxon>Metazoa</taxon>
        <taxon>Chordata</taxon>
        <taxon>Craniata</taxon>
        <taxon>Vertebrata</taxon>
        <taxon>Euteleostomi</taxon>
        <taxon>Archelosauria</taxon>
        <taxon>Testudinata</taxon>
        <taxon>Testudines</taxon>
        <taxon>Cryptodira</taxon>
        <taxon>Trionychia</taxon>
        <taxon>Trionychidae</taxon>
        <taxon>Pelodiscus</taxon>
    </lineage>
</organism>
<reference evidence="4" key="4">
    <citation type="submission" date="2025-09" db="UniProtKB">
        <authorList>
            <consortium name="Ensembl"/>
        </authorList>
    </citation>
    <scope>IDENTIFICATION</scope>
</reference>
<dbReference type="PANTHER" id="PTHR19303:SF74">
    <property type="entry name" value="POGO TRANSPOSABLE ELEMENT WITH KRAB DOMAIN"/>
    <property type="match status" value="1"/>
</dbReference>
<dbReference type="Proteomes" id="UP000007267">
    <property type="component" value="Unassembled WGS sequence"/>
</dbReference>
<dbReference type="PANTHER" id="PTHR19303">
    <property type="entry name" value="TRANSPOSON"/>
    <property type="match status" value="1"/>
</dbReference>
<evidence type="ECO:0000256" key="1">
    <source>
        <dbReference type="ARBA" id="ARBA00023125"/>
    </source>
</evidence>
<dbReference type="GO" id="GO:0005634">
    <property type="term" value="C:nucleus"/>
    <property type="evidence" value="ECO:0007669"/>
    <property type="project" value="TreeGrafter"/>
</dbReference>
<dbReference type="Ensembl" id="ENSPSIT00000019875.1">
    <property type="protein sequence ID" value="ENSPSIP00000019782.1"/>
    <property type="gene ID" value="ENSPSIG00000017546.1"/>
</dbReference>
<reference evidence="5" key="1">
    <citation type="submission" date="2011-10" db="EMBL/GenBank/DDBJ databases">
        <authorList>
            <consortium name="Soft-shell Turtle Genome Consortium"/>
        </authorList>
    </citation>
    <scope>NUCLEOTIDE SEQUENCE [LARGE SCALE GENOMIC DNA]</scope>
    <source>
        <strain evidence="5">Daiwa-1</strain>
    </source>
</reference>
<dbReference type="HOGENOM" id="CLU_033137_3_0_1"/>
<evidence type="ECO:0000259" key="3">
    <source>
        <dbReference type="Pfam" id="PF03221"/>
    </source>
</evidence>
<dbReference type="eggNOG" id="KOG3105">
    <property type="taxonomic scope" value="Eukaryota"/>
</dbReference>
<feature type="domain" description="HTH CENPB-type" evidence="3">
    <location>
        <begin position="86"/>
        <end position="125"/>
    </location>
</feature>
<feature type="domain" description="DDE-1" evidence="2">
    <location>
        <begin position="193"/>
        <end position="364"/>
    </location>
</feature>
<dbReference type="InterPro" id="IPR006600">
    <property type="entry name" value="HTH_CenpB_DNA-bd_dom"/>
</dbReference>
<evidence type="ECO:0000259" key="2">
    <source>
        <dbReference type="Pfam" id="PF03184"/>
    </source>
</evidence>
<reference evidence="5" key="2">
    <citation type="journal article" date="2013" name="Nat. Genet.">
        <title>The draft genomes of soft-shell turtle and green sea turtle yield insights into the development and evolution of the turtle-specific body plan.</title>
        <authorList>
            <person name="Wang Z."/>
            <person name="Pascual-Anaya J."/>
            <person name="Zadissa A."/>
            <person name="Li W."/>
            <person name="Niimura Y."/>
            <person name="Huang Z."/>
            <person name="Li C."/>
            <person name="White S."/>
            <person name="Xiong Z."/>
            <person name="Fang D."/>
            <person name="Wang B."/>
            <person name="Ming Y."/>
            <person name="Chen Y."/>
            <person name="Zheng Y."/>
            <person name="Kuraku S."/>
            <person name="Pignatelli M."/>
            <person name="Herrero J."/>
            <person name="Beal K."/>
            <person name="Nozawa M."/>
            <person name="Li Q."/>
            <person name="Wang J."/>
            <person name="Zhang H."/>
            <person name="Yu L."/>
            <person name="Shigenobu S."/>
            <person name="Wang J."/>
            <person name="Liu J."/>
            <person name="Flicek P."/>
            <person name="Searle S."/>
            <person name="Wang J."/>
            <person name="Kuratani S."/>
            <person name="Yin Y."/>
            <person name="Aken B."/>
            <person name="Zhang G."/>
            <person name="Irie N."/>
        </authorList>
    </citation>
    <scope>NUCLEOTIDE SEQUENCE [LARGE SCALE GENOMIC DNA]</scope>
    <source>
        <strain evidence="5">Daiwa-1</strain>
    </source>
</reference>
<dbReference type="Pfam" id="PF03221">
    <property type="entry name" value="HTH_Tnp_Tc5"/>
    <property type="match status" value="1"/>
</dbReference>
<keyword evidence="1" id="KW-0238">DNA-binding</keyword>
<dbReference type="GeneTree" id="ENSGT00440000039028"/>
<reference evidence="4" key="3">
    <citation type="submission" date="2025-08" db="UniProtKB">
        <authorList>
            <consortium name="Ensembl"/>
        </authorList>
    </citation>
    <scope>IDENTIFICATION</scope>
</reference>
<dbReference type="AlphaFoldDB" id="K7GHM1"/>
<dbReference type="InterPro" id="IPR004875">
    <property type="entry name" value="DDE_SF_endonuclease_dom"/>
</dbReference>
<accession>K7GHM1</accession>
<protein>
    <submittedName>
        <fullName evidence="4">Uncharacterized protein</fullName>
    </submittedName>
</protein>
<dbReference type="EMBL" id="AGCU01032215">
    <property type="status" value="NOT_ANNOTATED_CDS"/>
    <property type="molecule type" value="Genomic_DNA"/>
</dbReference>
<dbReference type="InterPro" id="IPR050863">
    <property type="entry name" value="CenT-Element_Derived"/>
</dbReference>
<keyword evidence="5" id="KW-1185">Reference proteome</keyword>
<evidence type="ECO:0000313" key="5">
    <source>
        <dbReference type="Proteomes" id="UP000007267"/>
    </source>
</evidence>
<dbReference type="GO" id="GO:0003677">
    <property type="term" value="F:DNA binding"/>
    <property type="evidence" value="ECO:0007669"/>
    <property type="project" value="UniProtKB-KW"/>
</dbReference>
<dbReference type="Pfam" id="PF03184">
    <property type="entry name" value="DDE_1"/>
    <property type="match status" value="1"/>
</dbReference>
<sequence>RFYTTAEKLKVVSYAEAHGNRAASHEFDGIAESNIQLWRQQKERLQALSRMKMAERGKSAAYPELEAKLLNVQFILSIGCMVCDSIEEVRIKALTIAKTCANTAGFKASHGWGNRFMNHHGLSVRHKLPMDSDTKVLQFQKFIVKLRKQHCYDLSLIGNADQTPLNFNNPYNRTLEVKGAKTVSIATTGHEKSRFTMLACMANRRKLPPYIVFKRKTMPKNVIFPNTVHVRVHPKGWIYEALMLDWLQTVWVKRPGGLMRKWSLTVLDAFWCHRMPSVKKRLQQDKTDLAIIPGGMTKMLQALDVTVNKPMKDALRRKWNTWLLEDEHTFTAGGRMRTLTLQDVTQWIADVWVELDPSIIRKGFLKCSISYTMDGSEDDALW</sequence>
<evidence type="ECO:0000313" key="4">
    <source>
        <dbReference type="Ensembl" id="ENSPSIP00000019782.1"/>
    </source>
</evidence>
<name>K7GHM1_PELSI</name>
<proteinExistence type="predicted"/>